<feature type="transmembrane region" description="Helical" evidence="1">
    <location>
        <begin position="12"/>
        <end position="34"/>
    </location>
</feature>
<protein>
    <recommendedName>
        <fullName evidence="4">Transmembrane protein</fullName>
    </recommendedName>
</protein>
<keyword evidence="3" id="KW-1185">Reference proteome</keyword>
<sequence length="148" mass="17714">MSFDLNIETLYTLIQIVNTIIQISSNVSTMYLAFKYRYMIETKVFINSITDQERIYICSLEQHFIFSLDQRKRNTDVIIFQQYQNIRFIGNVTSQQNIGEQKEKQQQQSYHRIIAWHILYNIFPLCTAAFYFILNGKSTEEYLLVQQI</sequence>
<comment type="caution">
    <text evidence="2">The sequence shown here is derived from an EMBL/GenBank/DDBJ whole genome shotgun (WGS) entry which is preliminary data.</text>
</comment>
<feature type="transmembrane region" description="Helical" evidence="1">
    <location>
        <begin position="113"/>
        <end position="134"/>
    </location>
</feature>
<keyword evidence="1" id="KW-1133">Transmembrane helix</keyword>
<evidence type="ECO:0000313" key="2">
    <source>
        <dbReference type="EMBL" id="CAD8211871.1"/>
    </source>
</evidence>
<proteinExistence type="predicted"/>
<evidence type="ECO:0008006" key="4">
    <source>
        <dbReference type="Google" id="ProtNLM"/>
    </source>
</evidence>
<reference evidence="2" key="1">
    <citation type="submission" date="2021-01" db="EMBL/GenBank/DDBJ databases">
        <authorList>
            <consortium name="Genoscope - CEA"/>
            <person name="William W."/>
        </authorList>
    </citation>
    <scope>NUCLEOTIDE SEQUENCE</scope>
</reference>
<evidence type="ECO:0000256" key="1">
    <source>
        <dbReference type="SAM" id="Phobius"/>
    </source>
</evidence>
<name>A0A8S1YE51_PAROT</name>
<gene>
    <name evidence="2" type="ORF">POCTA_138.1.T1550147</name>
</gene>
<dbReference type="AlphaFoldDB" id="A0A8S1YE51"/>
<dbReference type="EMBL" id="CAJJDP010000157">
    <property type="protein sequence ID" value="CAD8211871.1"/>
    <property type="molecule type" value="Genomic_DNA"/>
</dbReference>
<accession>A0A8S1YE51</accession>
<dbReference type="Proteomes" id="UP000683925">
    <property type="component" value="Unassembled WGS sequence"/>
</dbReference>
<organism evidence="2 3">
    <name type="scientific">Paramecium octaurelia</name>
    <dbReference type="NCBI Taxonomy" id="43137"/>
    <lineage>
        <taxon>Eukaryota</taxon>
        <taxon>Sar</taxon>
        <taxon>Alveolata</taxon>
        <taxon>Ciliophora</taxon>
        <taxon>Intramacronucleata</taxon>
        <taxon>Oligohymenophorea</taxon>
        <taxon>Peniculida</taxon>
        <taxon>Parameciidae</taxon>
        <taxon>Paramecium</taxon>
    </lineage>
</organism>
<evidence type="ECO:0000313" key="3">
    <source>
        <dbReference type="Proteomes" id="UP000683925"/>
    </source>
</evidence>
<keyword evidence="1" id="KW-0812">Transmembrane</keyword>
<keyword evidence="1" id="KW-0472">Membrane</keyword>